<organism evidence="1 2">
    <name type="scientific">Amycolatopsis plumensis</name>
    <dbReference type="NCBI Taxonomy" id="236508"/>
    <lineage>
        <taxon>Bacteria</taxon>
        <taxon>Bacillati</taxon>
        <taxon>Actinomycetota</taxon>
        <taxon>Actinomycetes</taxon>
        <taxon>Pseudonocardiales</taxon>
        <taxon>Pseudonocardiaceae</taxon>
        <taxon>Amycolatopsis</taxon>
    </lineage>
</organism>
<gene>
    <name evidence="1" type="ORF">ACFFTO_39560</name>
</gene>
<reference evidence="1 2" key="1">
    <citation type="submission" date="2024-09" db="EMBL/GenBank/DDBJ databases">
        <authorList>
            <person name="Sun Q."/>
            <person name="Mori K."/>
        </authorList>
    </citation>
    <scope>NUCLEOTIDE SEQUENCE [LARGE SCALE GENOMIC DNA]</scope>
    <source>
        <strain evidence="1 2">JCM 13852</strain>
    </source>
</reference>
<keyword evidence="2" id="KW-1185">Reference proteome</keyword>
<protein>
    <submittedName>
        <fullName evidence="1">Uncharacterized protein</fullName>
    </submittedName>
</protein>
<evidence type="ECO:0000313" key="2">
    <source>
        <dbReference type="Proteomes" id="UP001589535"/>
    </source>
</evidence>
<evidence type="ECO:0000313" key="1">
    <source>
        <dbReference type="EMBL" id="MFB9690307.1"/>
    </source>
</evidence>
<proteinExistence type="predicted"/>
<dbReference type="Proteomes" id="UP001589535">
    <property type="component" value="Unassembled WGS sequence"/>
</dbReference>
<accession>A0ABV5UFY2</accession>
<sequence>MARQSWLRVKPDPAHAILLAQYRDMVLQNLREQGFADRFPTPVALMYGCDDVGTRTVTELALTPPPVGFTPICSARYHALDGVGIQFRQAREP</sequence>
<dbReference type="EMBL" id="JBHMBK010000050">
    <property type="protein sequence ID" value="MFB9690307.1"/>
    <property type="molecule type" value="Genomic_DNA"/>
</dbReference>
<comment type="caution">
    <text evidence="1">The sequence shown here is derived from an EMBL/GenBank/DDBJ whole genome shotgun (WGS) entry which is preliminary data.</text>
</comment>
<dbReference type="RefSeq" id="WP_378205487.1">
    <property type="nucleotide sequence ID" value="NZ_JBHMBK010000050.1"/>
</dbReference>
<name>A0ABV5UFY2_9PSEU</name>